<dbReference type="OrthoDB" id="10664427at2759"/>
<feature type="region of interest" description="Disordered" evidence="1">
    <location>
        <begin position="1"/>
        <end position="28"/>
    </location>
</feature>
<evidence type="ECO:0000313" key="3">
    <source>
        <dbReference type="Proteomes" id="UP000663671"/>
    </source>
</evidence>
<feature type="compositionally biased region" description="Basic and acidic residues" evidence="1">
    <location>
        <begin position="14"/>
        <end position="28"/>
    </location>
</feature>
<evidence type="ECO:0000256" key="1">
    <source>
        <dbReference type="SAM" id="MobiDB-lite"/>
    </source>
</evidence>
<dbReference type="EMBL" id="CP069109">
    <property type="protein sequence ID" value="QSS58965.1"/>
    <property type="molecule type" value="Genomic_DNA"/>
</dbReference>
<gene>
    <name evidence="2" type="ORF">I7I51_08395</name>
</gene>
<name>A0A8A1M090_AJECA</name>
<evidence type="ECO:0000313" key="2">
    <source>
        <dbReference type="EMBL" id="QSS58965.1"/>
    </source>
</evidence>
<proteinExistence type="predicted"/>
<dbReference type="AlphaFoldDB" id="A0A8A1M090"/>
<organism evidence="2 3">
    <name type="scientific">Ajellomyces capsulatus</name>
    <name type="common">Darling's disease fungus</name>
    <name type="synonym">Histoplasma capsulatum</name>
    <dbReference type="NCBI Taxonomy" id="5037"/>
    <lineage>
        <taxon>Eukaryota</taxon>
        <taxon>Fungi</taxon>
        <taxon>Dikarya</taxon>
        <taxon>Ascomycota</taxon>
        <taxon>Pezizomycotina</taxon>
        <taxon>Eurotiomycetes</taxon>
        <taxon>Eurotiomycetidae</taxon>
        <taxon>Onygenales</taxon>
        <taxon>Ajellomycetaceae</taxon>
        <taxon>Histoplasma</taxon>
    </lineage>
</organism>
<accession>A0A8A1M090</accession>
<dbReference type="VEuPathDB" id="FungiDB:I7I51_08395"/>
<protein>
    <submittedName>
        <fullName evidence="2">Uncharacterized protein</fullName>
    </submittedName>
</protein>
<dbReference type="Proteomes" id="UP000663671">
    <property type="component" value="Chromosome 2"/>
</dbReference>
<reference evidence="2" key="1">
    <citation type="submission" date="2021-01" db="EMBL/GenBank/DDBJ databases">
        <title>Chromosome-level genome assembly of a human fungal pathogen reveals clustering of transcriptionally co-regulated genes.</title>
        <authorList>
            <person name="Voorhies M."/>
            <person name="Cohen S."/>
            <person name="Shea T.P."/>
            <person name="Petrus S."/>
            <person name="Munoz J.F."/>
            <person name="Poplawski S."/>
            <person name="Goldman W.E."/>
            <person name="Michael T."/>
            <person name="Cuomo C.A."/>
            <person name="Sil A."/>
            <person name="Beyhan S."/>
        </authorList>
    </citation>
    <scope>NUCLEOTIDE SEQUENCE</scope>
    <source>
        <strain evidence="2">WU24</strain>
    </source>
</reference>
<sequence length="289" mass="30843">MPVTYTGTSPMLRGADEPVRLRGSPPRKEDLSMPLLPLLPLQLHQSNSSSIGLPKHNTTIGIFPLASALVASGGTSGLERLPDGQPDQAAILIALLLRQSAVVDKSIQLQMTTTINLLLKSLVEISTETSPVLRGAGGPLRPLGGPPTYAMKMLLKALGLVEYLGSTRYISNGGDTPSMTREKYGKSDIQNGHRPGNSLKEHVEDFLSAHEERNACEAKSRMKFSLSPEPIGQLVDGTMTTRLSIAKGQHNHLLNGCDHSHISTRGCGGMARTTAGPNTTYTLRPLVAA</sequence>